<evidence type="ECO:0000313" key="3">
    <source>
        <dbReference type="Proteomes" id="UP001497482"/>
    </source>
</evidence>
<organism evidence="2 3">
    <name type="scientific">Knipowitschia caucasica</name>
    <name type="common">Caucasian dwarf goby</name>
    <name type="synonym">Pomatoschistus caucasicus</name>
    <dbReference type="NCBI Taxonomy" id="637954"/>
    <lineage>
        <taxon>Eukaryota</taxon>
        <taxon>Metazoa</taxon>
        <taxon>Chordata</taxon>
        <taxon>Craniata</taxon>
        <taxon>Vertebrata</taxon>
        <taxon>Euteleostomi</taxon>
        <taxon>Actinopterygii</taxon>
        <taxon>Neopterygii</taxon>
        <taxon>Teleostei</taxon>
        <taxon>Neoteleostei</taxon>
        <taxon>Acanthomorphata</taxon>
        <taxon>Gobiaria</taxon>
        <taxon>Gobiiformes</taxon>
        <taxon>Gobioidei</taxon>
        <taxon>Gobiidae</taxon>
        <taxon>Gobiinae</taxon>
        <taxon>Knipowitschia</taxon>
    </lineage>
</organism>
<dbReference type="AlphaFoldDB" id="A0AAV2KCB1"/>
<feature type="region of interest" description="Disordered" evidence="1">
    <location>
        <begin position="60"/>
        <end position="153"/>
    </location>
</feature>
<feature type="compositionally biased region" description="Polar residues" evidence="1">
    <location>
        <begin position="60"/>
        <end position="81"/>
    </location>
</feature>
<protein>
    <submittedName>
        <fullName evidence="2">Uncharacterized protein</fullName>
    </submittedName>
</protein>
<evidence type="ECO:0000313" key="2">
    <source>
        <dbReference type="EMBL" id="CAL1586690.1"/>
    </source>
</evidence>
<dbReference type="Proteomes" id="UP001497482">
    <property type="component" value="Chromosome 17"/>
</dbReference>
<gene>
    <name evidence="2" type="ORF">KC01_LOCUS16708</name>
</gene>
<accession>A0AAV2KCB1</accession>
<keyword evidence="3" id="KW-1185">Reference proteome</keyword>
<name>A0AAV2KCB1_KNICA</name>
<feature type="compositionally biased region" description="Basic and acidic residues" evidence="1">
    <location>
        <begin position="93"/>
        <end position="151"/>
    </location>
</feature>
<sequence length="203" mass="22765">MSSGSWVPGMGQAWGAAGTLWRRLHFHWTARFDSEEMLALTQCDELSRVYCEDHRLSHHATCQQSPSPGSTVQEVPAQTSEALKHSPRPSRLLVREEQDSPRPLGREEQDNSRPCRPVARKEQDSPRHSRLLGREEKDTPRPSRPLGREEQEVASIGYCPKQVIRKVSQVSVTDAATITAWEASWNVTNAIQENPIVAVGARP</sequence>
<reference evidence="2 3" key="1">
    <citation type="submission" date="2024-04" db="EMBL/GenBank/DDBJ databases">
        <authorList>
            <person name="Waldvogel A.-M."/>
            <person name="Schoenle A."/>
        </authorList>
    </citation>
    <scope>NUCLEOTIDE SEQUENCE [LARGE SCALE GENOMIC DNA]</scope>
</reference>
<proteinExistence type="predicted"/>
<dbReference type="EMBL" id="OZ035839">
    <property type="protein sequence ID" value="CAL1586690.1"/>
    <property type="molecule type" value="Genomic_DNA"/>
</dbReference>
<evidence type="ECO:0000256" key="1">
    <source>
        <dbReference type="SAM" id="MobiDB-lite"/>
    </source>
</evidence>